<dbReference type="Proteomes" id="UP000315440">
    <property type="component" value="Unassembled WGS sequence"/>
</dbReference>
<evidence type="ECO:0000256" key="2">
    <source>
        <dbReference type="ARBA" id="ARBA00022475"/>
    </source>
</evidence>
<evidence type="ECO:0000313" key="9">
    <source>
        <dbReference type="Proteomes" id="UP000315440"/>
    </source>
</evidence>
<dbReference type="AlphaFoldDB" id="A0A5C5ZQL3"/>
<keyword evidence="9" id="KW-1185">Reference proteome</keyword>
<evidence type="ECO:0000256" key="5">
    <source>
        <dbReference type="ARBA" id="ARBA00023136"/>
    </source>
</evidence>
<sequence length="385" mass="42322">MKTLGLILRNLGRNWLRTTLTAMAVVVLLAIYATVDTVTSTIQEMVQSNTSQTQLIVRERWVVPSEFPRRYVHKISQVEGVRDWTTWNFFAGYLGGTTTQVRGMATRMDNLREMTAGLEDLDPALVEAMRREKTGVLAGPIVLDRIGREVGQTFSVESITHPGKTLQLKVVGVIDSELWAQTIIFREDYYQQALGAEDAVNIMLLEAGDIDNAQRVAQQVEKMFENSEAELQVETESAGASRISSRLTTTMNIVSLVASVLLLDMVLILSNSIGITVRERRKEMAIFKVLGYQPMHIFSMVVGEATLIGAVSGALGAGLAWSFSQLNASGALPFRIDMLAQFPVSQDYLLQGFFLGAVIGLLSSALPAWNAQKVRVADVFAAQST</sequence>
<keyword evidence="3 6" id="KW-0812">Transmembrane</keyword>
<dbReference type="Pfam" id="PF02687">
    <property type="entry name" value="FtsX"/>
    <property type="match status" value="1"/>
</dbReference>
<keyword evidence="4 6" id="KW-1133">Transmembrane helix</keyword>
<feature type="transmembrane region" description="Helical" evidence="6">
    <location>
        <begin position="348"/>
        <end position="369"/>
    </location>
</feature>
<evidence type="ECO:0000256" key="6">
    <source>
        <dbReference type="SAM" id="Phobius"/>
    </source>
</evidence>
<dbReference type="RefSeq" id="WP_146395860.1">
    <property type="nucleotide sequence ID" value="NZ_SJPQ01000001.1"/>
</dbReference>
<proteinExistence type="predicted"/>
<name>A0A5C5ZQL3_9BACT</name>
<dbReference type="PANTHER" id="PTHR43738:SF3">
    <property type="entry name" value="ABC TRANSPORTER PERMEASE"/>
    <property type="match status" value="1"/>
</dbReference>
<accession>A0A5C5ZQL3</accession>
<gene>
    <name evidence="8" type="ORF">Mal64_02230</name>
</gene>
<reference evidence="8 9" key="1">
    <citation type="submission" date="2019-02" db="EMBL/GenBank/DDBJ databases">
        <title>Deep-cultivation of Planctomycetes and their phenomic and genomic characterization uncovers novel biology.</title>
        <authorList>
            <person name="Wiegand S."/>
            <person name="Jogler M."/>
            <person name="Boedeker C."/>
            <person name="Pinto D."/>
            <person name="Vollmers J."/>
            <person name="Rivas-Marin E."/>
            <person name="Kohn T."/>
            <person name="Peeters S.H."/>
            <person name="Heuer A."/>
            <person name="Rast P."/>
            <person name="Oberbeckmann S."/>
            <person name="Bunk B."/>
            <person name="Jeske O."/>
            <person name="Meyerdierks A."/>
            <person name="Storesund J.E."/>
            <person name="Kallscheuer N."/>
            <person name="Luecker S."/>
            <person name="Lage O.M."/>
            <person name="Pohl T."/>
            <person name="Merkel B.J."/>
            <person name="Hornburger P."/>
            <person name="Mueller R.-W."/>
            <person name="Bruemmer F."/>
            <person name="Labrenz M."/>
            <person name="Spormann A.M."/>
            <person name="Op Den Camp H."/>
            <person name="Overmann J."/>
            <person name="Amann R."/>
            <person name="Jetten M.S.M."/>
            <person name="Mascher T."/>
            <person name="Medema M.H."/>
            <person name="Devos D.P."/>
            <person name="Kaster A.-K."/>
            <person name="Ovreas L."/>
            <person name="Rohde M."/>
            <person name="Galperin M.Y."/>
            <person name="Jogler C."/>
        </authorList>
    </citation>
    <scope>NUCLEOTIDE SEQUENCE [LARGE SCALE GENOMIC DNA]</scope>
    <source>
        <strain evidence="8 9">Mal64</strain>
    </source>
</reference>
<dbReference type="OrthoDB" id="9775474at2"/>
<keyword evidence="2" id="KW-1003">Cell membrane</keyword>
<evidence type="ECO:0000259" key="7">
    <source>
        <dbReference type="Pfam" id="PF02687"/>
    </source>
</evidence>
<dbReference type="PANTHER" id="PTHR43738">
    <property type="entry name" value="ABC TRANSPORTER, MEMBRANE PROTEIN"/>
    <property type="match status" value="1"/>
</dbReference>
<dbReference type="GO" id="GO:0005886">
    <property type="term" value="C:plasma membrane"/>
    <property type="evidence" value="ECO:0007669"/>
    <property type="project" value="UniProtKB-SubCell"/>
</dbReference>
<dbReference type="InterPro" id="IPR051125">
    <property type="entry name" value="ABC-4/HrtB_transporter"/>
</dbReference>
<evidence type="ECO:0000256" key="1">
    <source>
        <dbReference type="ARBA" id="ARBA00004651"/>
    </source>
</evidence>
<comment type="caution">
    <text evidence="8">The sequence shown here is derived from an EMBL/GenBank/DDBJ whole genome shotgun (WGS) entry which is preliminary data.</text>
</comment>
<dbReference type="InterPro" id="IPR003838">
    <property type="entry name" value="ABC3_permease_C"/>
</dbReference>
<evidence type="ECO:0000313" key="8">
    <source>
        <dbReference type="EMBL" id="TWT89842.1"/>
    </source>
</evidence>
<feature type="domain" description="ABC3 transporter permease C-terminal" evidence="7">
    <location>
        <begin position="257"/>
        <end position="371"/>
    </location>
</feature>
<feature type="transmembrane region" description="Helical" evidence="6">
    <location>
        <begin position="15"/>
        <end position="35"/>
    </location>
</feature>
<evidence type="ECO:0000256" key="3">
    <source>
        <dbReference type="ARBA" id="ARBA00022692"/>
    </source>
</evidence>
<organism evidence="8 9">
    <name type="scientific">Pseudobythopirellula maris</name>
    <dbReference type="NCBI Taxonomy" id="2527991"/>
    <lineage>
        <taxon>Bacteria</taxon>
        <taxon>Pseudomonadati</taxon>
        <taxon>Planctomycetota</taxon>
        <taxon>Planctomycetia</taxon>
        <taxon>Pirellulales</taxon>
        <taxon>Lacipirellulaceae</taxon>
        <taxon>Pseudobythopirellula</taxon>
    </lineage>
</organism>
<comment type="subcellular location">
    <subcellularLocation>
        <location evidence="1">Cell membrane</location>
        <topology evidence="1">Multi-pass membrane protein</topology>
    </subcellularLocation>
</comment>
<dbReference type="EMBL" id="SJPQ01000001">
    <property type="protein sequence ID" value="TWT89842.1"/>
    <property type="molecule type" value="Genomic_DNA"/>
</dbReference>
<evidence type="ECO:0000256" key="4">
    <source>
        <dbReference type="ARBA" id="ARBA00022989"/>
    </source>
</evidence>
<keyword evidence="5 6" id="KW-0472">Membrane</keyword>
<protein>
    <submittedName>
        <fullName evidence="8">FtsX-like permease family protein</fullName>
    </submittedName>
</protein>
<feature type="transmembrane region" description="Helical" evidence="6">
    <location>
        <begin position="253"/>
        <end position="277"/>
    </location>
</feature>
<feature type="transmembrane region" description="Helical" evidence="6">
    <location>
        <begin position="297"/>
        <end position="323"/>
    </location>
</feature>